<evidence type="ECO:0000259" key="3">
    <source>
        <dbReference type="Pfam" id="PF01370"/>
    </source>
</evidence>
<dbReference type="PANTHER" id="PTHR43103:SF3">
    <property type="entry name" value="ADP-L-GLYCERO-D-MANNO-HEPTOSE-6-EPIMERASE"/>
    <property type="match status" value="1"/>
</dbReference>
<dbReference type="NCBIfam" id="NF043036">
    <property type="entry name" value="ErythonDh"/>
    <property type="match status" value="1"/>
</dbReference>
<name>A0ABQ6LN52_9RHOB</name>
<organism evidence="4 5">
    <name type="scientific">Paralimibaculum aggregatum</name>
    <dbReference type="NCBI Taxonomy" id="3036245"/>
    <lineage>
        <taxon>Bacteria</taxon>
        <taxon>Pseudomonadati</taxon>
        <taxon>Pseudomonadota</taxon>
        <taxon>Alphaproteobacteria</taxon>
        <taxon>Rhodobacterales</taxon>
        <taxon>Paracoccaceae</taxon>
        <taxon>Paralimibaculum</taxon>
    </lineage>
</organism>
<keyword evidence="2" id="KW-0119">Carbohydrate metabolism</keyword>
<dbReference type="EMBL" id="BSYI01000039">
    <property type="protein sequence ID" value="GMG84616.1"/>
    <property type="molecule type" value="Genomic_DNA"/>
</dbReference>
<feature type="domain" description="NAD-dependent epimerase/dehydratase" evidence="3">
    <location>
        <begin position="3"/>
        <end position="206"/>
    </location>
</feature>
<dbReference type="Pfam" id="PF01370">
    <property type="entry name" value="Epimerase"/>
    <property type="match status" value="1"/>
</dbReference>
<keyword evidence="1" id="KW-0521">NADP</keyword>
<comment type="caution">
    <text evidence="4">The sequence shown here is derived from an EMBL/GenBank/DDBJ whole genome shotgun (WGS) entry which is preliminary data.</text>
</comment>
<dbReference type="InterPro" id="IPR001509">
    <property type="entry name" value="Epimerase_deHydtase"/>
</dbReference>
<dbReference type="Gene3D" id="3.40.50.720">
    <property type="entry name" value="NAD(P)-binding Rossmann-like Domain"/>
    <property type="match status" value="1"/>
</dbReference>
<evidence type="ECO:0000313" key="4">
    <source>
        <dbReference type="EMBL" id="GMG84616.1"/>
    </source>
</evidence>
<evidence type="ECO:0000256" key="2">
    <source>
        <dbReference type="ARBA" id="ARBA00023277"/>
    </source>
</evidence>
<dbReference type="Proteomes" id="UP001239909">
    <property type="component" value="Unassembled WGS sequence"/>
</dbReference>
<dbReference type="CDD" id="cd05238">
    <property type="entry name" value="Gne_like_SDR_e"/>
    <property type="match status" value="1"/>
</dbReference>
<dbReference type="PANTHER" id="PTHR43103">
    <property type="entry name" value="NUCLEOSIDE-DIPHOSPHATE-SUGAR EPIMERASE"/>
    <property type="match status" value="1"/>
</dbReference>
<proteinExistence type="predicted"/>
<accession>A0ABQ6LN52</accession>
<keyword evidence="5" id="KW-1185">Reference proteome</keyword>
<dbReference type="Gene3D" id="3.90.25.10">
    <property type="entry name" value="UDP-galactose 4-epimerase, domain 1"/>
    <property type="match status" value="1"/>
</dbReference>
<gene>
    <name evidence="4" type="ORF">LNKW23_38320</name>
</gene>
<dbReference type="InterPro" id="IPR036291">
    <property type="entry name" value="NAD(P)-bd_dom_sf"/>
</dbReference>
<dbReference type="SUPFAM" id="SSF51735">
    <property type="entry name" value="NAD(P)-binding Rossmann-fold domains"/>
    <property type="match status" value="1"/>
</dbReference>
<dbReference type="InterPro" id="IPR050005">
    <property type="entry name" value="DenD"/>
</dbReference>
<dbReference type="RefSeq" id="WP_285673693.1">
    <property type="nucleotide sequence ID" value="NZ_BSYI01000039.1"/>
</dbReference>
<protein>
    <submittedName>
        <fullName evidence="4">SDR family oxidoreductase</fullName>
    </submittedName>
</protein>
<reference evidence="4 5" key="1">
    <citation type="submission" date="2023-04" db="EMBL/GenBank/DDBJ databases">
        <title>Marinoamorphus aggregata gen. nov., sp. Nov., isolate from tissue of brittle star Ophioplocus japonicus.</title>
        <authorList>
            <person name="Kawano K."/>
            <person name="Sawayama S."/>
            <person name="Nakagawa S."/>
        </authorList>
    </citation>
    <scope>NUCLEOTIDE SEQUENCE [LARGE SCALE GENOMIC DNA]</scope>
    <source>
        <strain evidence="4 5">NKW23</strain>
    </source>
</reference>
<sequence>MRVLIIGGGGFLGQKLARRLAAAGELAGRAITALTLADLAPPAPVTGRVASQSLALDITDMAATGALIGAGHDVIYHLAAVVSGQAEAEFDLGMAVNLDGARHVFEGARALGAAEGSRPMVIFTSSIAVYGGELPEPIPDWAGLTPTNSYGAQKAAGELMLADYSRKGFLDGRALRLPTISIRPGKPNKAASSFMSSIFREPLQGEPAICPVSPDYTHWFLSPRACIENLVHAATIPDETWGPRRALALPGRTHRIGDMVEAMRRVAGDAPCELIRWQRDPEIESIVLGWKARLDPARALELGFVADASFEDNIRYFLEDDILPASH</sequence>
<evidence type="ECO:0000313" key="5">
    <source>
        <dbReference type="Proteomes" id="UP001239909"/>
    </source>
</evidence>
<evidence type="ECO:0000256" key="1">
    <source>
        <dbReference type="ARBA" id="ARBA00022857"/>
    </source>
</evidence>